<dbReference type="EMBL" id="VSSQ01117364">
    <property type="protein sequence ID" value="MPN51844.1"/>
    <property type="molecule type" value="Genomic_DNA"/>
</dbReference>
<name>A0A645ITY3_9ZZZZ</name>
<protein>
    <submittedName>
        <fullName evidence="1">Uncharacterized protein</fullName>
    </submittedName>
</protein>
<reference evidence="1" key="1">
    <citation type="submission" date="2019-08" db="EMBL/GenBank/DDBJ databases">
        <authorList>
            <person name="Kucharzyk K."/>
            <person name="Murdoch R.W."/>
            <person name="Higgins S."/>
            <person name="Loffler F."/>
        </authorList>
    </citation>
    <scope>NUCLEOTIDE SEQUENCE</scope>
</reference>
<comment type="caution">
    <text evidence="1">The sequence shown here is derived from an EMBL/GenBank/DDBJ whole genome shotgun (WGS) entry which is preliminary data.</text>
</comment>
<gene>
    <name evidence="1" type="ORF">SDC9_199494</name>
</gene>
<dbReference type="AlphaFoldDB" id="A0A645ITY3"/>
<accession>A0A645ITY3</accession>
<proteinExistence type="predicted"/>
<sequence>MQLSFYGPMPTGITERPKDWHICSLPEESLSQVVFGLGIPYNAPAPDAALELLRSLSDHRLKNLVKCAPASLATRKMWVSKLKMDHGEVFLKPSGKESVLSGRFGFELWKEDFSALMNDAVTGVLPAKKARKEILRFLQKKRIHTVNSNYFA</sequence>
<organism evidence="1">
    <name type="scientific">bioreactor metagenome</name>
    <dbReference type="NCBI Taxonomy" id="1076179"/>
    <lineage>
        <taxon>unclassified sequences</taxon>
        <taxon>metagenomes</taxon>
        <taxon>ecological metagenomes</taxon>
    </lineage>
</organism>
<evidence type="ECO:0000313" key="1">
    <source>
        <dbReference type="EMBL" id="MPN51844.1"/>
    </source>
</evidence>